<feature type="compositionally biased region" description="Basic and acidic residues" evidence="1">
    <location>
        <begin position="24"/>
        <end position="33"/>
    </location>
</feature>
<dbReference type="Proteomes" id="UP000769780">
    <property type="component" value="Unassembled WGS sequence"/>
</dbReference>
<evidence type="ECO:0000256" key="1">
    <source>
        <dbReference type="SAM" id="MobiDB-lite"/>
    </source>
</evidence>
<organism evidence="3 4">
    <name type="scientific">Mesobacillus maritimus</name>
    <dbReference type="NCBI Taxonomy" id="1643336"/>
    <lineage>
        <taxon>Bacteria</taxon>
        <taxon>Bacillati</taxon>
        <taxon>Bacillota</taxon>
        <taxon>Bacilli</taxon>
        <taxon>Bacillales</taxon>
        <taxon>Bacillaceae</taxon>
        <taxon>Mesobacillus</taxon>
    </lineage>
</organism>
<dbReference type="PROSITE" id="PS51257">
    <property type="entry name" value="PROKAR_LIPOPROTEIN"/>
    <property type="match status" value="1"/>
</dbReference>
<evidence type="ECO:0000313" key="3">
    <source>
        <dbReference type="EMBL" id="MBY0099373.1"/>
    </source>
</evidence>
<feature type="signal peptide" evidence="2">
    <location>
        <begin position="1"/>
        <end position="21"/>
    </location>
</feature>
<evidence type="ECO:0000313" key="4">
    <source>
        <dbReference type="Proteomes" id="UP000769780"/>
    </source>
</evidence>
<name>A0ABS7KAS4_9BACI</name>
<feature type="compositionally biased region" description="Acidic residues" evidence="1">
    <location>
        <begin position="59"/>
        <end position="68"/>
    </location>
</feature>
<reference evidence="3 4" key="1">
    <citation type="submission" date="2020-07" db="EMBL/GenBank/DDBJ databases">
        <title>Fungal Genomes of the International Space Station.</title>
        <authorList>
            <person name="Seuylemezian A."/>
            <person name="Singh N.K."/>
            <person name="Wood J."/>
            <person name="Venkateswaran K."/>
        </authorList>
    </citation>
    <scope>NUCLEOTIDE SEQUENCE [LARGE SCALE GENOMIC DNA]</scope>
    <source>
        <strain evidence="3 4">PL-B2</strain>
    </source>
</reference>
<evidence type="ECO:0008006" key="5">
    <source>
        <dbReference type="Google" id="ProtNLM"/>
    </source>
</evidence>
<feature type="region of interest" description="Disordered" evidence="1">
    <location>
        <begin position="24"/>
        <end position="68"/>
    </location>
</feature>
<comment type="caution">
    <text evidence="3">The sequence shown here is derived from an EMBL/GenBank/DDBJ whole genome shotgun (WGS) entry which is preliminary data.</text>
</comment>
<dbReference type="EMBL" id="JACWFH010000035">
    <property type="protein sequence ID" value="MBY0099373.1"/>
    <property type="molecule type" value="Genomic_DNA"/>
</dbReference>
<feature type="chain" id="PRO_5045168349" description="DUF4352 domain-containing protein" evidence="2">
    <location>
        <begin position="22"/>
        <end position="232"/>
    </location>
</feature>
<dbReference type="RefSeq" id="WP_221875581.1">
    <property type="nucleotide sequence ID" value="NZ_JACWFH010000035.1"/>
</dbReference>
<keyword evidence="4" id="KW-1185">Reference proteome</keyword>
<keyword evidence="2" id="KW-0732">Signal</keyword>
<gene>
    <name evidence="3" type="ORF">H0185_21635</name>
</gene>
<proteinExistence type="predicted"/>
<sequence length="232" mass="25390">MKKSILLFAAIVMVVSLVACGESEKPVSTKAEESVNEEAGTDNQASTDSEVEIEKEVDGNAESEEEADVFEVSSDKNEEVKSSGNLFDKDKVFEYDNGSIVMKLTKAEFTTKFGASNADPEDTWANNQINSDSEIYFHLNGSIQNDRTDSLSFGNSLGAINFSLLYDDKHEFQNTSTAEEENGTKLGASSIDALSEGTIHVYFQVPKTVAESDKPLVLTVNMLGEPFEIKIR</sequence>
<evidence type="ECO:0000256" key="2">
    <source>
        <dbReference type="SAM" id="SignalP"/>
    </source>
</evidence>
<protein>
    <recommendedName>
        <fullName evidence="5">DUF4352 domain-containing protein</fullName>
    </recommendedName>
</protein>
<accession>A0ABS7KAS4</accession>